<dbReference type="EMBL" id="CAOF01000184">
    <property type="protein sequence ID" value="CCO49714.1"/>
    <property type="molecule type" value="Genomic_DNA"/>
</dbReference>
<protein>
    <recommendedName>
        <fullName evidence="3">Transposase</fullName>
    </recommendedName>
</protein>
<evidence type="ECO:0008006" key="3">
    <source>
        <dbReference type="Google" id="ProtNLM"/>
    </source>
</evidence>
<evidence type="ECO:0000313" key="1">
    <source>
        <dbReference type="EMBL" id="CCO49714.1"/>
    </source>
</evidence>
<comment type="caution">
    <text evidence="1">The sequence shown here is derived from an EMBL/GenBank/DDBJ whole genome shotgun (WGS) entry which is preliminary data.</text>
</comment>
<name>A0AAV2VYL3_9VIBR</name>
<dbReference type="Proteomes" id="UP000018211">
    <property type="component" value="Unassembled WGS sequence"/>
</dbReference>
<accession>A0AAV2VYL3</accession>
<dbReference type="AlphaFoldDB" id="A0AAV2VYL3"/>
<gene>
    <name evidence="1" type="ORF">VIBNISOn1_880001</name>
</gene>
<evidence type="ECO:0000313" key="2">
    <source>
        <dbReference type="Proteomes" id="UP000018211"/>
    </source>
</evidence>
<organism evidence="1 2">
    <name type="scientific">Vibrio nigripulchritudo SOn1</name>
    <dbReference type="NCBI Taxonomy" id="1238450"/>
    <lineage>
        <taxon>Bacteria</taxon>
        <taxon>Pseudomonadati</taxon>
        <taxon>Pseudomonadota</taxon>
        <taxon>Gammaproteobacteria</taxon>
        <taxon>Vibrionales</taxon>
        <taxon>Vibrionaceae</taxon>
        <taxon>Vibrio</taxon>
    </lineage>
</organism>
<reference evidence="1 2" key="1">
    <citation type="journal article" date="2013" name="ISME J.">
        <title>Comparative genomics of pathogenic lineages of Vibrio nigripulchritudo identifies virulence-associated traits.</title>
        <authorList>
            <person name="Goudenege D."/>
            <person name="Labreuche Y."/>
            <person name="Krin E."/>
            <person name="Ansquer D."/>
            <person name="Mangenot S."/>
            <person name="Calteau A."/>
            <person name="Medigue C."/>
            <person name="Mazel D."/>
            <person name="Polz M.F."/>
            <person name="Le Roux F."/>
        </authorList>
    </citation>
    <scope>NUCLEOTIDE SEQUENCE [LARGE SCALE GENOMIC DNA]</scope>
    <source>
        <strain evidence="1 2">SOn1</strain>
    </source>
</reference>
<proteinExistence type="predicted"/>
<sequence length="66" mass="7462">MEEENAKLKKLLAESLLDIEALNVALNQNDDKRKAAHAMQKVTQISERRACRLVGIHLASKRYISS</sequence>